<evidence type="ECO:0000256" key="4">
    <source>
        <dbReference type="ARBA" id="ARBA00013948"/>
    </source>
</evidence>
<evidence type="ECO:0000256" key="13">
    <source>
        <dbReference type="ARBA" id="ARBA00048679"/>
    </source>
</evidence>
<evidence type="ECO:0000256" key="11">
    <source>
        <dbReference type="ARBA" id="ARBA00033194"/>
    </source>
</evidence>
<dbReference type="InterPro" id="IPR008266">
    <property type="entry name" value="Tyr_kinase_AS"/>
</dbReference>
<evidence type="ECO:0000313" key="16">
    <source>
        <dbReference type="Proteomes" id="UP000800035"/>
    </source>
</evidence>
<keyword evidence="9" id="KW-0067">ATP-binding</keyword>
<keyword evidence="6" id="KW-0808">Transferase</keyword>
<keyword evidence="16" id="KW-1185">Reference proteome</keyword>
<evidence type="ECO:0000256" key="7">
    <source>
        <dbReference type="ARBA" id="ARBA00022741"/>
    </source>
</evidence>
<evidence type="ECO:0000313" key="15">
    <source>
        <dbReference type="EMBL" id="KAF1963567.1"/>
    </source>
</evidence>
<evidence type="ECO:0000256" key="2">
    <source>
        <dbReference type="ARBA" id="ARBA00011534"/>
    </source>
</evidence>
<dbReference type="SMART" id="SM00220">
    <property type="entry name" value="S_TKc"/>
    <property type="match status" value="1"/>
</dbReference>
<sequence length="308" mass="34466">MTTKTYPDFSDQVKQARSRYQELRARTNLCNGVIDAVIRQQDGRKFMIYWYKDGTNTEKGQCVRIWDVPGTLSGDILRLRRNLPQMKGHFEIDGDTIRPLPEYLEQPPEPIDDSEDTSDLVASLPLVEVDKKRHFVKKGKYGSEIRNLLACQGGECPGQPLSQHIIQLLGRSDKGELLLHLLDALHTLHSLGIVHRDIRVENVLFSGDDGKRLVVCDLEGRWGARSAPELLPEVLDAGWSPKSDVYAIGDFIECMVYANAPLTPMVEWPVPAPLDAIVAACTCEAPEDRPTVRQLRAIVEAIETDAEG</sequence>
<keyword evidence="7" id="KW-0547">Nucleotide-binding</keyword>
<dbReference type="PROSITE" id="PS00109">
    <property type="entry name" value="PROTEIN_KINASE_TYR"/>
    <property type="match status" value="1"/>
</dbReference>
<evidence type="ECO:0000256" key="8">
    <source>
        <dbReference type="ARBA" id="ARBA00022777"/>
    </source>
</evidence>
<comment type="catalytic activity">
    <reaction evidence="13">
        <text>L-seryl-[protein] + ATP = O-phospho-L-seryl-[protein] + ADP + H(+)</text>
        <dbReference type="Rhea" id="RHEA:17989"/>
        <dbReference type="Rhea" id="RHEA-COMP:9863"/>
        <dbReference type="Rhea" id="RHEA-COMP:11604"/>
        <dbReference type="ChEBI" id="CHEBI:15378"/>
        <dbReference type="ChEBI" id="CHEBI:29999"/>
        <dbReference type="ChEBI" id="CHEBI:30616"/>
        <dbReference type="ChEBI" id="CHEBI:83421"/>
        <dbReference type="ChEBI" id="CHEBI:456216"/>
        <dbReference type="EC" id="2.7.11.1"/>
    </reaction>
</comment>
<name>A0A6A5UR63_9PLEO</name>
<comment type="catalytic activity">
    <reaction evidence="12">
        <text>L-threonyl-[protein] + ATP = O-phospho-L-threonyl-[protein] + ADP + H(+)</text>
        <dbReference type="Rhea" id="RHEA:46608"/>
        <dbReference type="Rhea" id="RHEA-COMP:11060"/>
        <dbReference type="Rhea" id="RHEA-COMP:11605"/>
        <dbReference type="ChEBI" id="CHEBI:15378"/>
        <dbReference type="ChEBI" id="CHEBI:30013"/>
        <dbReference type="ChEBI" id="CHEBI:30616"/>
        <dbReference type="ChEBI" id="CHEBI:61977"/>
        <dbReference type="ChEBI" id="CHEBI:456216"/>
        <dbReference type="EC" id="2.7.11.1"/>
    </reaction>
</comment>
<evidence type="ECO:0000256" key="10">
    <source>
        <dbReference type="ARBA" id="ARBA00030980"/>
    </source>
</evidence>
<proteinExistence type="predicted"/>
<dbReference type="PANTHER" id="PTHR43289">
    <property type="entry name" value="MITOGEN-ACTIVATED PROTEIN KINASE KINASE KINASE 20-RELATED"/>
    <property type="match status" value="1"/>
</dbReference>
<protein>
    <recommendedName>
        <fullName evidence="5">EKC/KEOPS complex subunit BUD32</fullName>
        <ecNumber evidence="3">2.7.11.1</ecNumber>
    </recommendedName>
    <alternativeName>
        <fullName evidence="10 11">Atypical Serine/threonine protein kinase BUD32</fullName>
    </alternativeName>
    <alternativeName>
        <fullName evidence="4">EKC/KEOPS complex subunit bud32</fullName>
    </alternativeName>
</protein>
<dbReference type="SUPFAM" id="SSF56112">
    <property type="entry name" value="Protein kinase-like (PK-like)"/>
    <property type="match status" value="1"/>
</dbReference>
<evidence type="ECO:0000256" key="5">
    <source>
        <dbReference type="ARBA" id="ARBA00019973"/>
    </source>
</evidence>
<keyword evidence="8" id="KW-0418">Kinase</keyword>
<evidence type="ECO:0000256" key="6">
    <source>
        <dbReference type="ARBA" id="ARBA00022679"/>
    </source>
</evidence>
<reference evidence="15" key="1">
    <citation type="journal article" date="2020" name="Stud. Mycol.">
        <title>101 Dothideomycetes genomes: a test case for predicting lifestyles and emergence of pathogens.</title>
        <authorList>
            <person name="Haridas S."/>
            <person name="Albert R."/>
            <person name="Binder M."/>
            <person name="Bloem J."/>
            <person name="Labutti K."/>
            <person name="Salamov A."/>
            <person name="Andreopoulos B."/>
            <person name="Baker S."/>
            <person name="Barry K."/>
            <person name="Bills G."/>
            <person name="Bluhm B."/>
            <person name="Cannon C."/>
            <person name="Castanera R."/>
            <person name="Culley D."/>
            <person name="Daum C."/>
            <person name="Ezra D."/>
            <person name="Gonzalez J."/>
            <person name="Henrissat B."/>
            <person name="Kuo A."/>
            <person name="Liang C."/>
            <person name="Lipzen A."/>
            <person name="Lutzoni F."/>
            <person name="Magnuson J."/>
            <person name="Mondo S."/>
            <person name="Nolan M."/>
            <person name="Ohm R."/>
            <person name="Pangilinan J."/>
            <person name="Park H.-J."/>
            <person name="Ramirez L."/>
            <person name="Alfaro M."/>
            <person name="Sun H."/>
            <person name="Tritt A."/>
            <person name="Yoshinaga Y."/>
            <person name="Zwiers L.-H."/>
            <person name="Turgeon B."/>
            <person name="Goodwin S."/>
            <person name="Spatafora J."/>
            <person name="Crous P."/>
            <person name="Grigoriev I."/>
        </authorList>
    </citation>
    <scope>NUCLEOTIDE SEQUENCE</scope>
    <source>
        <strain evidence="15">CBS 675.92</strain>
    </source>
</reference>
<dbReference type="AlphaFoldDB" id="A0A6A5UR63"/>
<dbReference type="Gene3D" id="1.10.510.10">
    <property type="entry name" value="Transferase(Phosphotransferase) domain 1"/>
    <property type="match status" value="2"/>
</dbReference>
<dbReference type="EC" id="2.7.11.1" evidence="3"/>
<evidence type="ECO:0000256" key="9">
    <source>
        <dbReference type="ARBA" id="ARBA00022840"/>
    </source>
</evidence>
<dbReference type="InterPro" id="IPR000719">
    <property type="entry name" value="Prot_kinase_dom"/>
</dbReference>
<evidence type="ECO:0000256" key="1">
    <source>
        <dbReference type="ARBA" id="ARBA00003747"/>
    </source>
</evidence>
<dbReference type="Proteomes" id="UP000800035">
    <property type="component" value="Unassembled WGS sequence"/>
</dbReference>
<evidence type="ECO:0000256" key="12">
    <source>
        <dbReference type="ARBA" id="ARBA00047899"/>
    </source>
</evidence>
<evidence type="ECO:0000259" key="14">
    <source>
        <dbReference type="PROSITE" id="PS50011"/>
    </source>
</evidence>
<dbReference type="GO" id="GO:0004674">
    <property type="term" value="F:protein serine/threonine kinase activity"/>
    <property type="evidence" value="ECO:0007669"/>
    <property type="project" value="UniProtKB-EC"/>
</dbReference>
<comment type="function">
    <text evidence="1">Component of the EKC/KEOPS complex that is required for the formation of a threonylcarbamoyl group on adenosine at position 37 (t(6)A37) in tRNAs that read codons beginning with adenine. The complex is probably involved in the transfer of the threonylcarbamoyl moiety of threonylcarbamoyl-AMP (TC-AMP) to the N6 group of A37. BUD32 has ATPase activity in the context of the EKC/KEOPS complex and likely plays a supporting role to the catalytic subunit KAE1. The EKC/KEOPS complex also promotes both telomere uncapping and telomere elongation. The complex is required for efficient recruitment of transcriptional coactivators.</text>
</comment>
<dbReference type="PANTHER" id="PTHR43289:SF6">
    <property type="entry name" value="SERINE_THREONINE-PROTEIN KINASE NEKL-3"/>
    <property type="match status" value="1"/>
</dbReference>
<accession>A0A6A5UR63</accession>
<dbReference type="PROSITE" id="PS50011">
    <property type="entry name" value="PROTEIN_KINASE_DOM"/>
    <property type="match status" value="1"/>
</dbReference>
<feature type="domain" description="Protein kinase" evidence="14">
    <location>
        <begin position="23"/>
        <end position="302"/>
    </location>
</feature>
<organism evidence="15 16">
    <name type="scientific">Byssothecium circinans</name>
    <dbReference type="NCBI Taxonomy" id="147558"/>
    <lineage>
        <taxon>Eukaryota</taxon>
        <taxon>Fungi</taxon>
        <taxon>Dikarya</taxon>
        <taxon>Ascomycota</taxon>
        <taxon>Pezizomycotina</taxon>
        <taxon>Dothideomycetes</taxon>
        <taxon>Pleosporomycetidae</taxon>
        <taxon>Pleosporales</taxon>
        <taxon>Massarineae</taxon>
        <taxon>Massarinaceae</taxon>
        <taxon>Byssothecium</taxon>
    </lineage>
</organism>
<dbReference type="InterPro" id="IPR011009">
    <property type="entry name" value="Kinase-like_dom_sf"/>
</dbReference>
<evidence type="ECO:0000256" key="3">
    <source>
        <dbReference type="ARBA" id="ARBA00012513"/>
    </source>
</evidence>
<dbReference type="GO" id="GO:0005524">
    <property type="term" value="F:ATP binding"/>
    <property type="evidence" value="ECO:0007669"/>
    <property type="project" value="UniProtKB-KW"/>
</dbReference>
<comment type="subunit">
    <text evidence="2">Component of the EKC/KEOPS complex composed of at least BUD32, CGI121, GON7, KAE1 and PCC1; the whole complex dimerizes.</text>
</comment>
<dbReference type="EMBL" id="ML976977">
    <property type="protein sequence ID" value="KAF1963567.1"/>
    <property type="molecule type" value="Genomic_DNA"/>
</dbReference>
<gene>
    <name evidence="15" type="ORF">CC80DRAFT_587949</name>
</gene>
<dbReference type="OrthoDB" id="4062651at2759"/>